<evidence type="ECO:0000256" key="2">
    <source>
        <dbReference type="SAM" id="MobiDB-lite"/>
    </source>
</evidence>
<dbReference type="RefSeq" id="WP_148579639.1">
    <property type="nucleotide sequence ID" value="NZ_SDKK01000012.1"/>
</dbReference>
<feature type="region of interest" description="Disordered" evidence="2">
    <location>
        <begin position="1"/>
        <end position="20"/>
    </location>
</feature>
<comment type="caution">
    <text evidence="4">The sequence shown here is derived from an EMBL/GenBank/DDBJ whole genome shotgun (WGS) entry which is preliminary data.</text>
</comment>
<proteinExistence type="inferred from homology"/>
<reference evidence="4 5" key="1">
    <citation type="submission" date="2019-01" db="EMBL/GenBank/DDBJ databases">
        <title>Zoogloea oleivorans genome sequencing and assembly.</title>
        <authorList>
            <person name="Tancsics A."/>
            <person name="Farkas M."/>
            <person name="Kriszt B."/>
            <person name="Maroti G."/>
            <person name="Horvath B."/>
        </authorList>
    </citation>
    <scope>NUCLEOTIDE SEQUENCE [LARGE SCALE GENOMIC DNA]</scope>
    <source>
        <strain evidence="4 5">Buc</strain>
    </source>
</reference>
<evidence type="ECO:0000259" key="3">
    <source>
        <dbReference type="Pfam" id="PF04809"/>
    </source>
</evidence>
<feature type="compositionally biased region" description="Pro residues" evidence="2">
    <location>
        <begin position="1"/>
        <end position="10"/>
    </location>
</feature>
<dbReference type="Pfam" id="PF04809">
    <property type="entry name" value="HupH_C"/>
    <property type="match status" value="2"/>
</dbReference>
<feature type="domain" description="HupH hydrogenase expression protein C-terminal" evidence="3">
    <location>
        <begin position="163"/>
        <end position="279"/>
    </location>
</feature>
<organism evidence="4 5">
    <name type="scientific">Zoogloea oleivorans</name>
    <dbReference type="NCBI Taxonomy" id="1552750"/>
    <lineage>
        <taxon>Bacteria</taxon>
        <taxon>Pseudomonadati</taxon>
        <taxon>Pseudomonadota</taxon>
        <taxon>Betaproteobacteria</taxon>
        <taxon>Rhodocyclales</taxon>
        <taxon>Zoogloeaceae</taxon>
        <taxon>Zoogloea</taxon>
    </lineage>
</organism>
<protein>
    <submittedName>
        <fullName evidence="4">Hydrogenase expression/formation protein</fullName>
    </submittedName>
</protein>
<evidence type="ECO:0000313" key="5">
    <source>
        <dbReference type="Proteomes" id="UP000389128"/>
    </source>
</evidence>
<name>A0A6C2CPI4_9RHOO</name>
<dbReference type="InterPro" id="IPR038527">
    <property type="entry name" value="HupH_C_sf"/>
</dbReference>
<sequence>MKPFPIPVVPVGPGSQTDESPDYLAMPSGMNTFQAPRLPEAATAADIGRAVEILEGLLAVMRVQPIDVPRPATAALDGESAGVREVLTQSLGFGEVSAFTLAPTRVRVQETAFAALWRVLEEGEGGGIVADRLEASAVPMALYAAMRATSLPELAVPALLPNMMNGEALLAEVQLQCARHQPGKPAHVINLTLLPVTDTDLDYLYGALGHREVSILSRGYGNCRVTSTRLANVWWVQYFNSMDTLILNTIEVVDMPEVVLAAAEDYADSVERLGEYIAMLKEDC</sequence>
<accession>A0A6C2CPI4</accession>
<evidence type="ECO:0000256" key="1">
    <source>
        <dbReference type="ARBA" id="ARBA00010832"/>
    </source>
</evidence>
<dbReference type="InterPro" id="IPR006894">
    <property type="entry name" value="HupH_Hydgase_express_prot_C"/>
</dbReference>
<dbReference type="Proteomes" id="UP000389128">
    <property type="component" value="Unassembled WGS sequence"/>
</dbReference>
<dbReference type="AlphaFoldDB" id="A0A6C2CPI4"/>
<comment type="similarity">
    <text evidence="1">Belongs to the HupH/HyaF family.</text>
</comment>
<gene>
    <name evidence="4" type="ORF">ETQ85_13695</name>
</gene>
<dbReference type="EMBL" id="SDKK01000012">
    <property type="protein sequence ID" value="TYC55947.1"/>
    <property type="molecule type" value="Genomic_DNA"/>
</dbReference>
<feature type="domain" description="HupH hydrogenase expression protein C-terminal" evidence="3">
    <location>
        <begin position="84"/>
        <end position="145"/>
    </location>
</feature>
<dbReference type="Gene3D" id="3.30.1370.140">
    <property type="entry name" value="HupH hydrogenase expression protein, C-terminal domain"/>
    <property type="match status" value="2"/>
</dbReference>
<keyword evidence="5" id="KW-1185">Reference proteome</keyword>
<evidence type="ECO:0000313" key="4">
    <source>
        <dbReference type="EMBL" id="TYC55947.1"/>
    </source>
</evidence>
<dbReference type="OrthoDB" id="6560677at2"/>